<organism evidence="2 3">
    <name type="scientific">Symbiodinium microadriaticum</name>
    <name type="common">Dinoflagellate</name>
    <name type="synonym">Zooxanthella microadriatica</name>
    <dbReference type="NCBI Taxonomy" id="2951"/>
    <lineage>
        <taxon>Eukaryota</taxon>
        <taxon>Sar</taxon>
        <taxon>Alveolata</taxon>
        <taxon>Dinophyceae</taxon>
        <taxon>Suessiales</taxon>
        <taxon>Symbiodiniaceae</taxon>
        <taxon>Symbiodinium</taxon>
    </lineage>
</organism>
<name>A0A1Q9BV52_SYMMI</name>
<reference evidence="2 3" key="1">
    <citation type="submission" date="2016-02" db="EMBL/GenBank/DDBJ databases">
        <title>Genome analysis of coral dinoflagellate symbionts highlights evolutionary adaptations to a symbiotic lifestyle.</title>
        <authorList>
            <person name="Aranda M."/>
            <person name="Li Y."/>
            <person name="Liew Y.J."/>
            <person name="Baumgarten S."/>
            <person name="Simakov O."/>
            <person name="Wilson M."/>
            <person name="Piel J."/>
            <person name="Ashoor H."/>
            <person name="Bougouffa S."/>
            <person name="Bajic V.B."/>
            <person name="Ryu T."/>
            <person name="Ravasi T."/>
            <person name="Bayer T."/>
            <person name="Micklem G."/>
            <person name="Kim H."/>
            <person name="Bhak J."/>
            <person name="Lajeunesse T.C."/>
            <person name="Voolstra C.R."/>
        </authorList>
    </citation>
    <scope>NUCLEOTIDE SEQUENCE [LARGE SCALE GENOMIC DNA]</scope>
    <source>
        <strain evidence="2 3">CCMP2467</strain>
    </source>
</reference>
<keyword evidence="3" id="KW-1185">Reference proteome</keyword>
<dbReference type="EMBL" id="LSRX01003563">
    <property type="protein sequence ID" value="OLP74536.1"/>
    <property type="molecule type" value="Genomic_DNA"/>
</dbReference>
<evidence type="ECO:0000313" key="3">
    <source>
        <dbReference type="Proteomes" id="UP000186817"/>
    </source>
</evidence>
<accession>A0A1Q9BV52</accession>
<evidence type="ECO:0000256" key="1">
    <source>
        <dbReference type="SAM" id="MobiDB-lite"/>
    </source>
</evidence>
<protein>
    <submittedName>
        <fullName evidence="2">Uncharacterized protein</fullName>
    </submittedName>
</protein>
<evidence type="ECO:0000313" key="2">
    <source>
        <dbReference type="EMBL" id="OLP74536.1"/>
    </source>
</evidence>
<gene>
    <name evidence="2" type="ORF">AK812_SmicGene45887</name>
</gene>
<feature type="non-terminal residue" evidence="2">
    <location>
        <position position="228"/>
    </location>
</feature>
<sequence>MRLLRVNGVKLSRCPIVQVFEGFEKKNEGGFEGFEGKEGLEVFEIEPALLRTDKQCTLRTRSQFLEAKVLEYLEMQHALQKLSAKKLNRKLFNLTKKALDLFHIAELASEINSRRIWCMPQEDLMGKVSLLMHSCMLPGLAARIWDIVPLKLEVKRPPLCGSRQHSSSVVVSPGAGLVLDHDKCMPGSQPGLVVRFVTASGGKEPDYPPPGFEKQVQVKKMPQPQKFY</sequence>
<feature type="region of interest" description="Disordered" evidence="1">
    <location>
        <begin position="204"/>
        <end position="228"/>
    </location>
</feature>
<dbReference type="AlphaFoldDB" id="A0A1Q9BV52"/>
<feature type="compositionally biased region" description="Low complexity" evidence="1">
    <location>
        <begin position="214"/>
        <end position="228"/>
    </location>
</feature>
<proteinExistence type="predicted"/>
<comment type="caution">
    <text evidence="2">The sequence shown here is derived from an EMBL/GenBank/DDBJ whole genome shotgun (WGS) entry which is preliminary data.</text>
</comment>
<dbReference type="Proteomes" id="UP000186817">
    <property type="component" value="Unassembled WGS sequence"/>
</dbReference>
<dbReference type="OrthoDB" id="10316925at2759"/>